<dbReference type="InterPro" id="IPR018062">
    <property type="entry name" value="HTH_AraC-typ_CS"/>
</dbReference>
<accession>A0ABT9ZAV6</accession>
<evidence type="ECO:0000256" key="5">
    <source>
        <dbReference type="ARBA" id="ARBA00023015"/>
    </source>
</evidence>
<dbReference type="RefSeq" id="WP_307336980.1">
    <property type="nucleotide sequence ID" value="NZ_JAUSUD010000002.1"/>
</dbReference>
<evidence type="ECO:0000256" key="7">
    <source>
        <dbReference type="ARBA" id="ARBA00023163"/>
    </source>
</evidence>
<feature type="domain" description="Response regulatory" evidence="10">
    <location>
        <begin position="7"/>
        <end position="124"/>
    </location>
</feature>
<dbReference type="PANTHER" id="PTHR42713:SF3">
    <property type="entry name" value="TRANSCRIPTIONAL REGULATORY PROTEIN HPTR"/>
    <property type="match status" value="1"/>
</dbReference>
<dbReference type="Gene3D" id="3.40.50.2300">
    <property type="match status" value="1"/>
</dbReference>
<dbReference type="SMART" id="SM00448">
    <property type="entry name" value="REC"/>
    <property type="match status" value="1"/>
</dbReference>
<feature type="modified residue" description="4-aspartylphosphate" evidence="8">
    <location>
        <position position="59"/>
    </location>
</feature>
<dbReference type="Pfam" id="PF12833">
    <property type="entry name" value="HTH_18"/>
    <property type="match status" value="1"/>
</dbReference>
<dbReference type="InterPro" id="IPR009057">
    <property type="entry name" value="Homeodomain-like_sf"/>
</dbReference>
<name>A0ABT9ZAV6_9BACI</name>
<evidence type="ECO:0000259" key="9">
    <source>
        <dbReference type="PROSITE" id="PS01124"/>
    </source>
</evidence>
<dbReference type="PROSITE" id="PS50110">
    <property type="entry name" value="RESPONSE_REGULATORY"/>
    <property type="match status" value="1"/>
</dbReference>
<reference evidence="11 12" key="1">
    <citation type="submission" date="2023-07" db="EMBL/GenBank/DDBJ databases">
        <title>Genomic Encyclopedia of Type Strains, Phase IV (KMG-IV): sequencing the most valuable type-strain genomes for metagenomic binning, comparative biology and taxonomic classification.</title>
        <authorList>
            <person name="Goeker M."/>
        </authorList>
    </citation>
    <scope>NUCLEOTIDE SEQUENCE [LARGE SCALE GENOMIC DNA]</scope>
    <source>
        <strain evidence="11 12">DSM 29005</strain>
    </source>
</reference>
<dbReference type="PROSITE" id="PS00041">
    <property type="entry name" value="HTH_ARAC_FAMILY_1"/>
    <property type="match status" value="1"/>
</dbReference>
<feature type="domain" description="HTH araC/xylS-type" evidence="9">
    <location>
        <begin position="300"/>
        <end position="399"/>
    </location>
</feature>
<dbReference type="Pfam" id="PF00072">
    <property type="entry name" value="Response_reg"/>
    <property type="match status" value="1"/>
</dbReference>
<sequence length="403" mass="47066">MEDTIWKVLIADDEPIIREGIRDNVDWKSLNMEVAAEAEDGEEALALALELEIEILLVDLNMPIMNGLSLIKKLKEQQQNCKIVIISGYDDFSYAQEAIRLQVTDYILKPVEPDQLFKVLSTVKEELEESIKRKKYFLVASNHIEKNKNVMLEKFGRDWIEGVLEDEEITKQLTFFDLPNEQPQQVALLQCPEFLVKKPIMNEKEEKEILSIIRSRLEMKLEQYRHMIFQDEEEQFILLLWHQLNEKEWVQIENDLNGYLSAVVQITVESLNAETDTVARAYKVCKDLYNRETSISPIVRRAQQYIQAHYTESKMTLERVANTLNVSPVYLSRVIKQELGVSFVHLVTNLRIKKSVELLQNTELAIVEIAEKVGYETQHYFSTSFKKVIGVSPNKYRKKLQFY</sequence>
<dbReference type="PANTHER" id="PTHR42713">
    <property type="entry name" value="HISTIDINE KINASE-RELATED"/>
    <property type="match status" value="1"/>
</dbReference>
<evidence type="ECO:0000256" key="6">
    <source>
        <dbReference type="ARBA" id="ARBA00023125"/>
    </source>
</evidence>
<comment type="subcellular location">
    <subcellularLocation>
        <location evidence="1">Cytoplasm</location>
    </subcellularLocation>
</comment>
<keyword evidence="2" id="KW-0963">Cytoplasm</keyword>
<comment type="caution">
    <text evidence="11">The sequence shown here is derived from an EMBL/GenBank/DDBJ whole genome shotgun (WGS) entry which is preliminary data.</text>
</comment>
<dbReference type="SUPFAM" id="SSF52172">
    <property type="entry name" value="CheY-like"/>
    <property type="match status" value="1"/>
</dbReference>
<dbReference type="InterPro" id="IPR051552">
    <property type="entry name" value="HptR"/>
</dbReference>
<protein>
    <submittedName>
        <fullName evidence="11">Two-component system response regulator YesN</fullName>
    </submittedName>
</protein>
<keyword evidence="5" id="KW-0805">Transcription regulation</keyword>
<keyword evidence="3 8" id="KW-0597">Phosphoprotein</keyword>
<dbReference type="InterPro" id="IPR020449">
    <property type="entry name" value="Tscrpt_reg_AraC-type_HTH"/>
</dbReference>
<dbReference type="Proteomes" id="UP001234495">
    <property type="component" value="Unassembled WGS sequence"/>
</dbReference>
<keyword evidence="7" id="KW-0804">Transcription</keyword>
<evidence type="ECO:0000256" key="8">
    <source>
        <dbReference type="PROSITE-ProRule" id="PRU00169"/>
    </source>
</evidence>
<proteinExistence type="predicted"/>
<dbReference type="InterPro" id="IPR018060">
    <property type="entry name" value="HTH_AraC"/>
</dbReference>
<keyword evidence="6" id="KW-0238">DNA-binding</keyword>
<dbReference type="InterPro" id="IPR011006">
    <property type="entry name" value="CheY-like_superfamily"/>
</dbReference>
<dbReference type="CDD" id="cd17536">
    <property type="entry name" value="REC_YesN-like"/>
    <property type="match status" value="1"/>
</dbReference>
<evidence type="ECO:0000256" key="2">
    <source>
        <dbReference type="ARBA" id="ARBA00022490"/>
    </source>
</evidence>
<dbReference type="InterPro" id="IPR001789">
    <property type="entry name" value="Sig_transdc_resp-reg_receiver"/>
</dbReference>
<evidence type="ECO:0000313" key="12">
    <source>
        <dbReference type="Proteomes" id="UP001234495"/>
    </source>
</evidence>
<dbReference type="Gene3D" id="1.10.10.60">
    <property type="entry name" value="Homeodomain-like"/>
    <property type="match status" value="2"/>
</dbReference>
<dbReference type="PROSITE" id="PS01124">
    <property type="entry name" value="HTH_ARAC_FAMILY_2"/>
    <property type="match status" value="1"/>
</dbReference>
<evidence type="ECO:0000256" key="3">
    <source>
        <dbReference type="ARBA" id="ARBA00022553"/>
    </source>
</evidence>
<keyword evidence="4" id="KW-0902">Two-component regulatory system</keyword>
<dbReference type="SMART" id="SM00342">
    <property type="entry name" value="HTH_ARAC"/>
    <property type="match status" value="1"/>
</dbReference>
<evidence type="ECO:0000256" key="4">
    <source>
        <dbReference type="ARBA" id="ARBA00023012"/>
    </source>
</evidence>
<dbReference type="SUPFAM" id="SSF46689">
    <property type="entry name" value="Homeodomain-like"/>
    <property type="match status" value="2"/>
</dbReference>
<organism evidence="11 12">
    <name type="scientific">Metabacillus malikii</name>
    <dbReference type="NCBI Taxonomy" id="1504265"/>
    <lineage>
        <taxon>Bacteria</taxon>
        <taxon>Bacillati</taxon>
        <taxon>Bacillota</taxon>
        <taxon>Bacilli</taxon>
        <taxon>Bacillales</taxon>
        <taxon>Bacillaceae</taxon>
        <taxon>Metabacillus</taxon>
    </lineage>
</organism>
<dbReference type="EMBL" id="JAUSUD010000002">
    <property type="protein sequence ID" value="MDQ0229379.1"/>
    <property type="molecule type" value="Genomic_DNA"/>
</dbReference>
<evidence type="ECO:0000313" key="11">
    <source>
        <dbReference type="EMBL" id="MDQ0229379.1"/>
    </source>
</evidence>
<evidence type="ECO:0000256" key="1">
    <source>
        <dbReference type="ARBA" id="ARBA00004496"/>
    </source>
</evidence>
<evidence type="ECO:0000259" key="10">
    <source>
        <dbReference type="PROSITE" id="PS50110"/>
    </source>
</evidence>
<gene>
    <name evidence="11" type="ORF">J2S19_000630</name>
</gene>
<keyword evidence="12" id="KW-1185">Reference proteome</keyword>
<dbReference type="PRINTS" id="PR00032">
    <property type="entry name" value="HTHARAC"/>
</dbReference>